<keyword evidence="2" id="KW-0812">Transmembrane</keyword>
<dbReference type="EMBL" id="MEUT01000050">
    <property type="protein sequence ID" value="OGC49501.1"/>
    <property type="molecule type" value="Genomic_DNA"/>
</dbReference>
<name>A0A1F4UX40_UNCKA</name>
<evidence type="ECO:0000313" key="4">
    <source>
        <dbReference type="EMBL" id="OGC49501.1"/>
    </source>
</evidence>
<feature type="transmembrane region" description="Helical" evidence="2">
    <location>
        <begin position="20"/>
        <end position="41"/>
    </location>
</feature>
<feature type="compositionally biased region" description="Polar residues" evidence="1">
    <location>
        <begin position="95"/>
        <end position="104"/>
    </location>
</feature>
<dbReference type="Pfam" id="PF00149">
    <property type="entry name" value="Metallophos"/>
    <property type="match status" value="1"/>
</dbReference>
<dbReference type="GO" id="GO:0016787">
    <property type="term" value="F:hydrolase activity"/>
    <property type="evidence" value="ECO:0007669"/>
    <property type="project" value="InterPro"/>
</dbReference>
<evidence type="ECO:0000259" key="3">
    <source>
        <dbReference type="Pfam" id="PF00149"/>
    </source>
</evidence>
<protein>
    <recommendedName>
        <fullName evidence="3">Calcineurin-like phosphoesterase domain-containing protein</fullName>
    </recommendedName>
</protein>
<feature type="compositionally biased region" description="Basic and acidic residues" evidence="1">
    <location>
        <begin position="79"/>
        <end position="94"/>
    </location>
</feature>
<dbReference type="AlphaFoldDB" id="A0A1F4UX40"/>
<dbReference type="STRING" id="1802610.A2W32_00705"/>
<evidence type="ECO:0000256" key="1">
    <source>
        <dbReference type="SAM" id="MobiDB-lite"/>
    </source>
</evidence>
<organism evidence="4 5">
    <name type="scientific">candidate division WWE3 bacterium RBG_16_37_10</name>
    <dbReference type="NCBI Taxonomy" id="1802610"/>
    <lineage>
        <taxon>Bacteria</taxon>
        <taxon>Katanobacteria</taxon>
    </lineage>
</organism>
<feature type="region of interest" description="Disordered" evidence="1">
    <location>
        <begin position="77"/>
        <end position="122"/>
    </location>
</feature>
<sequence>MALKSKKPKEVSSPNIVGRLIRSLAAVVVLSAFVLTVSYVIKGASEFDIYKFEPLLSRIGVDSSEFRKVAGIFDDREEGGESKKSDLKESENGTKETSGSSDISAASAVRGEDGAPGEVKAEEDNKPYLTVSLMSDSHESNDLLAKALEITSQKNIGQVFYLGDYTDLGVEEAFISAKKVMDNSGLKYYSLPGDHDLWKTVGPENFIKVFGKNYQSVTLSGFKFVLLDNSANYTAIDSAQMDWFTKEVEDADFVLVPQPLYHPTNTRVMGVVNGEEVKEVREQALEILNLIRKSKVKAVLAGDHHSSSTSSDPEKSDLKHIVVGALAADRNLQTPRFSLLGVYNDDSFEVEEIVL</sequence>
<reference evidence="4 5" key="1">
    <citation type="journal article" date="2016" name="Nat. Commun.">
        <title>Thousands of microbial genomes shed light on interconnected biogeochemical processes in an aquifer system.</title>
        <authorList>
            <person name="Anantharaman K."/>
            <person name="Brown C.T."/>
            <person name="Hug L.A."/>
            <person name="Sharon I."/>
            <person name="Castelle C.J."/>
            <person name="Probst A.J."/>
            <person name="Thomas B.C."/>
            <person name="Singh A."/>
            <person name="Wilkins M.J."/>
            <person name="Karaoz U."/>
            <person name="Brodie E.L."/>
            <person name="Williams K.H."/>
            <person name="Hubbard S.S."/>
            <person name="Banfield J.F."/>
        </authorList>
    </citation>
    <scope>NUCLEOTIDE SEQUENCE [LARGE SCALE GENOMIC DNA]</scope>
</reference>
<dbReference type="SUPFAM" id="SSF56300">
    <property type="entry name" value="Metallo-dependent phosphatases"/>
    <property type="match status" value="1"/>
</dbReference>
<evidence type="ECO:0000313" key="5">
    <source>
        <dbReference type="Proteomes" id="UP000177371"/>
    </source>
</evidence>
<dbReference type="Proteomes" id="UP000177371">
    <property type="component" value="Unassembled WGS sequence"/>
</dbReference>
<keyword evidence="2" id="KW-1133">Transmembrane helix</keyword>
<dbReference type="InterPro" id="IPR004843">
    <property type="entry name" value="Calcineurin-like_PHP"/>
</dbReference>
<proteinExistence type="predicted"/>
<dbReference type="Gene3D" id="3.60.21.10">
    <property type="match status" value="1"/>
</dbReference>
<feature type="domain" description="Calcineurin-like phosphoesterase" evidence="3">
    <location>
        <begin position="133"/>
        <end position="306"/>
    </location>
</feature>
<dbReference type="InterPro" id="IPR029052">
    <property type="entry name" value="Metallo-depent_PP-like"/>
</dbReference>
<dbReference type="PANTHER" id="PTHR43143:SF1">
    <property type="entry name" value="SERINE_THREONINE-PROTEIN PHOSPHATASE CPPED1"/>
    <property type="match status" value="1"/>
</dbReference>
<evidence type="ECO:0000256" key="2">
    <source>
        <dbReference type="SAM" id="Phobius"/>
    </source>
</evidence>
<keyword evidence="2" id="KW-0472">Membrane</keyword>
<gene>
    <name evidence="4" type="ORF">A2W32_00705</name>
</gene>
<accession>A0A1F4UX40</accession>
<comment type="caution">
    <text evidence="4">The sequence shown here is derived from an EMBL/GenBank/DDBJ whole genome shotgun (WGS) entry which is preliminary data.</text>
</comment>
<dbReference type="InterPro" id="IPR051918">
    <property type="entry name" value="STPP_CPPED1"/>
</dbReference>
<dbReference type="PANTHER" id="PTHR43143">
    <property type="entry name" value="METALLOPHOSPHOESTERASE, CALCINEURIN SUPERFAMILY"/>
    <property type="match status" value="1"/>
</dbReference>